<dbReference type="GO" id="GO:0003824">
    <property type="term" value="F:catalytic activity"/>
    <property type="evidence" value="ECO:0007669"/>
    <property type="project" value="InterPro"/>
</dbReference>
<comment type="caution">
    <text evidence="7">The sequence shown here is derived from an EMBL/GenBank/DDBJ whole genome shotgun (WGS) entry which is preliminary data.</text>
</comment>
<evidence type="ECO:0000256" key="3">
    <source>
        <dbReference type="ARBA" id="ARBA00018392"/>
    </source>
</evidence>
<dbReference type="EMBL" id="JAZHOF010000001">
    <property type="protein sequence ID" value="MEJ8570404.1"/>
    <property type="molecule type" value="Genomic_DNA"/>
</dbReference>
<evidence type="ECO:0000256" key="4">
    <source>
        <dbReference type="ARBA" id="ARBA00022525"/>
    </source>
</evidence>
<reference evidence="7 8" key="1">
    <citation type="submission" date="2024-02" db="EMBL/GenBank/DDBJ databases">
        <title>Genome analysis and characterization of Microbaculum marinisediminis sp. nov., isolated from marine sediment.</title>
        <authorList>
            <person name="Du Z.-J."/>
            <person name="Ye Y.-Q."/>
            <person name="Zhang Z.-R."/>
            <person name="Yuan S.-M."/>
            <person name="Zhang X.-Y."/>
        </authorList>
    </citation>
    <scope>NUCLEOTIDE SEQUENCE [LARGE SCALE GENOMIC DNA]</scope>
    <source>
        <strain evidence="7 8">SDUM1044001</strain>
    </source>
</reference>
<gene>
    <name evidence="7" type="ORF">V3328_02915</name>
</gene>
<evidence type="ECO:0000259" key="6">
    <source>
        <dbReference type="PROSITE" id="PS50035"/>
    </source>
</evidence>
<dbReference type="PROSITE" id="PS50035">
    <property type="entry name" value="PLD"/>
    <property type="match status" value="1"/>
</dbReference>
<comment type="subcellular location">
    <subcellularLocation>
        <location evidence="2">Secreted</location>
    </subcellularLocation>
</comment>
<dbReference type="AlphaFoldDB" id="A0AAW9RAP4"/>
<evidence type="ECO:0000256" key="2">
    <source>
        <dbReference type="ARBA" id="ARBA00004613"/>
    </source>
</evidence>
<evidence type="ECO:0000313" key="7">
    <source>
        <dbReference type="EMBL" id="MEJ8570404.1"/>
    </source>
</evidence>
<name>A0AAW9RAP4_9HYPH</name>
<protein>
    <recommendedName>
        <fullName evidence="3">Phospholipase D</fullName>
    </recommendedName>
    <alternativeName>
        <fullName evidence="5">Choline phosphatase</fullName>
    </alternativeName>
</protein>
<comment type="function">
    <text evidence="1">Could be a virulence factor.</text>
</comment>
<dbReference type="Pfam" id="PF13091">
    <property type="entry name" value="PLDc_2"/>
    <property type="match status" value="1"/>
</dbReference>
<dbReference type="GO" id="GO:0006793">
    <property type="term" value="P:phosphorus metabolic process"/>
    <property type="evidence" value="ECO:0007669"/>
    <property type="project" value="UniProtKB-ARBA"/>
</dbReference>
<evidence type="ECO:0000313" key="8">
    <source>
        <dbReference type="Proteomes" id="UP001378188"/>
    </source>
</evidence>
<keyword evidence="8" id="KW-1185">Reference proteome</keyword>
<proteinExistence type="predicted"/>
<dbReference type="InterPro" id="IPR025202">
    <property type="entry name" value="PLD-like_dom"/>
</dbReference>
<keyword evidence="4" id="KW-0964">Secreted</keyword>
<accession>A0AAW9RAP4</accession>
<organism evidence="7 8">
    <name type="scientific">Microbaculum marinum</name>
    <dbReference type="NCBI Taxonomy" id="1764581"/>
    <lineage>
        <taxon>Bacteria</taxon>
        <taxon>Pseudomonadati</taxon>
        <taxon>Pseudomonadota</taxon>
        <taxon>Alphaproteobacteria</taxon>
        <taxon>Hyphomicrobiales</taxon>
        <taxon>Tepidamorphaceae</taxon>
        <taxon>Microbaculum</taxon>
    </lineage>
</organism>
<dbReference type="CDD" id="cd00138">
    <property type="entry name" value="PLDc_SF"/>
    <property type="match status" value="1"/>
</dbReference>
<sequence length="168" mass="17844">MVVTMPPAPSRLASALEKDIASDYVTFTPTTDAFLHLASIARERFTVMVPYIDRIGAEWAAEIFETTAAKERILIIRDAGQLGIGGPAATRLKNAVTSIIDYGGADPAEETFHAKIVLADGVAAYVGSANLLRRSKATNLECGMLIEGEAVHAVKVLVEAVTRMAADA</sequence>
<evidence type="ECO:0000256" key="1">
    <source>
        <dbReference type="ARBA" id="ARBA00003145"/>
    </source>
</evidence>
<dbReference type="RefSeq" id="WP_340328132.1">
    <property type="nucleotide sequence ID" value="NZ_JAZHOF010000001.1"/>
</dbReference>
<feature type="domain" description="PLD phosphodiesterase" evidence="6">
    <location>
        <begin position="108"/>
        <end position="135"/>
    </location>
</feature>
<dbReference type="Gene3D" id="3.30.870.10">
    <property type="entry name" value="Endonuclease Chain A"/>
    <property type="match status" value="1"/>
</dbReference>
<dbReference type="InterPro" id="IPR001736">
    <property type="entry name" value="PLipase_D/transphosphatidylase"/>
</dbReference>
<dbReference type="GO" id="GO:0005576">
    <property type="term" value="C:extracellular region"/>
    <property type="evidence" value="ECO:0007669"/>
    <property type="project" value="UniProtKB-SubCell"/>
</dbReference>
<dbReference type="Proteomes" id="UP001378188">
    <property type="component" value="Unassembled WGS sequence"/>
</dbReference>
<dbReference type="SUPFAM" id="SSF56024">
    <property type="entry name" value="Phospholipase D/nuclease"/>
    <property type="match status" value="1"/>
</dbReference>
<evidence type="ECO:0000256" key="5">
    <source>
        <dbReference type="ARBA" id="ARBA00029594"/>
    </source>
</evidence>